<dbReference type="RefSeq" id="WP_131899149.1">
    <property type="nucleotide sequence ID" value="NZ_SMKZ01000043.1"/>
</dbReference>
<dbReference type="SUPFAM" id="SSF51445">
    <property type="entry name" value="(Trans)glycosidases"/>
    <property type="match status" value="1"/>
</dbReference>
<dbReference type="InParanoid" id="A0A4R5CP26"/>
<organism evidence="1 2">
    <name type="scientific">Jiangella asiatica</name>
    <dbReference type="NCBI Taxonomy" id="2530372"/>
    <lineage>
        <taxon>Bacteria</taxon>
        <taxon>Bacillati</taxon>
        <taxon>Actinomycetota</taxon>
        <taxon>Actinomycetes</taxon>
        <taxon>Jiangellales</taxon>
        <taxon>Jiangellaceae</taxon>
        <taxon>Jiangella</taxon>
    </lineage>
</organism>
<protein>
    <submittedName>
        <fullName evidence="1">Uncharacterized protein</fullName>
    </submittedName>
</protein>
<proteinExistence type="predicted"/>
<sequence length="557" mass="62788">MTFEVRALEFNGRENVWKPARVLAALDYMVRTGLNTFVLNDISIAERLVYPGRYFGSGEGDTNVHARYARSFRALYEYMPGGRSRRYKDVEYVRWVIRRATERDIDVYLNNKEIFFPDAILELRPELRIDGVVCPTHPFWGEFLSTKYTELYQDLPGLTGMITSPATGESRVSIAHNHCPCDRCAAMSPSEWYEWIITSMYGPSAEYGKRLVVRDFVFDRRTQNDLAAAWKALPGDIVVCLKNTPHDYYPTFPHNPRISADQGREQWVEFDSMGQYFGWGVAPAIIIDDTRRRFGHAAANGVTGVLNRVDWEAQHGHSCFETPNILNLYAFAALSLEAATTDEDIFRAWLADADAVAPGGDVERCVTWLTATLGQSWPVVAGALYAHGCVFSDSSTFPVSVEHAFWLGEEKNSRRDWDPVAFDALASDPANVRSLLAEKDDAVALVRRLRARVESENPGLTVEFYDDLVERFGVFELYITGFWHAMRCAALGRHLRDFGRDADPQLAGMLDEVLRGTAEYCDRLDTHAVGDTYPACLLLSGQRLRALHDDVSRVAAG</sequence>
<dbReference type="AlphaFoldDB" id="A0A4R5CP26"/>
<evidence type="ECO:0000313" key="1">
    <source>
        <dbReference type="EMBL" id="TDE01137.1"/>
    </source>
</evidence>
<dbReference type="InterPro" id="IPR017853">
    <property type="entry name" value="GH"/>
</dbReference>
<comment type="caution">
    <text evidence="1">The sequence shown here is derived from an EMBL/GenBank/DDBJ whole genome shotgun (WGS) entry which is preliminary data.</text>
</comment>
<dbReference type="OrthoDB" id="339499at2"/>
<dbReference type="Proteomes" id="UP000294739">
    <property type="component" value="Unassembled WGS sequence"/>
</dbReference>
<name>A0A4R5CP26_9ACTN</name>
<reference evidence="1 2" key="1">
    <citation type="submission" date="2019-03" db="EMBL/GenBank/DDBJ databases">
        <title>Draft genome sequences of novel Actinobacteria.</title>
        <authorList>
            <person name="Sahin N."/>
            <person name="Ay H."/>
            <person name="Saygin H."/>
        </authorList>
    </citation>
    <scope>NUCLEOTIDE SEQUENCE [LARGE SCALE GENOMIC DNA]</scope>
    <source>
        <strain evidence="1 2">5K138</strain>
    </source>
</reference>
<dbReference type="EMBL" id="SMKZ01000043">
    <property type="protein sequence ID" value="TDE01137.1"/>
    <property type="molecule type" value="Genomic_DNA"/>
</dbReference>
<keyword evidence="2" id="KW-1185">Reference proteome</keyword>
<evidence type="ECO:0000313" key="2">
    <source>
        <dbReference type="Proteomes" id="UP000294739"/>
    </source>
</evidence>
<gene>
    <name evidence="1" type="ORF">E1269_23525</name>
</gene>
<accession>A0A4R5CP26</accession>